<dbReference type="RefSeq" id="WP_095957275.1">
    <property type="nucleotide sequence ID" value="NZ_CP022203.1"/>
</dbReference>
<proteinExistence type="predicted"/>
<organism evidence="2 3">
    <name type="scientific">Corallococcus macrosporus DSM 14697</name>
    <dbReference type="NCBI Taxonomy" id="1189310"/>
    <lineage>
        <taxon>Bacteria</taxon>
        <taxon>Pseudomonadati</taxon>
        <taxon>Myxococcota</taxon>
        <taxon>Myxococcia</taxon>
        <taxon>Myxococcales</taxon>
        <taxon>Cystobacterineae</taxon>
        <taxon>Myxococcaceae</taxon>
        <taxon>Corallococcus</taxon>
    </lineage>
</organism>
<evidence type="ECO:0000256" key="1">
    <source>
        <dbReference type="SAM" id="MobiDB-lite"/>
    </source>
</evidence>
<feature type="region of interest" description="Disordered" evidence="1">
    <location>
        <begin position="1"/>
        <end position="23"/>
    </location>
</feature>
<reference evidence="2 3" key="1">
    <citation type="submission" date="2017-06" db="EMBL/GenBank/DDBJ databases">
        <title>Sequencing and comparative analysis of myxobacterial genomes.</title>
        <authorList>
            <person name="Rupp O."/>
            <person name="Goesmann A."/>
            <person name="Sogaard-Andersen L."/>
        </authorList>
    </citation>
    <scope>NUCLEOTIDE SEQUENCE [LARGE SCALE GENOMIC DNA]</scope>
    <source>
        <strain evidence="2 3">DSM 14697</strain>
    </source>
</reference>
<evidence type="ECO:0000313" key="2">
    <source>
        <dbReference type="EMBL" id="ATB45434.1"/>
    </source>
</evidence>
<dbReference type="Gene3D" id="1.20.910.10">
    <property type="entry name" value="Heme oxygenase-like"/>
    <property type="match status" value="1"/>
</dbReference>
<dbReference type="OrthoDB" id="114943at2"/>
<evidence type="ECO:0000313" key="3">
    <source>
        <dbReference type="Proteomes" id="UP000217343"/>
    </source>
</evidence>
<dbReference type="Pfam" id="PF01126">
    <property type="entry name" value="Heme_oxygenase"/>
    <property type="match status" value="1"/>
</dbReference>
<accession>A0A250JNH8</accession>
<keyword evidence="3" id="KW-1185">Reference proteome</keyword>
<dbReference type="AlphaFoldDB" id="A0A250JNH8"/>
<dbReference type="EMBL" id="CP022203">
    <property type="protein sequence ID" value="ATB45434.1"/>
    <property type="molecule type" value="Genomic_DNA"/>
</dbReference>
<dbReference type="SUPFAM" id="SSF48613">
    <property type="entry name" value="Heme oxygenase-like"/>
    <property type="match status" value="1"/>
</dbReference>
<dbReference type="KEGG" id="mmas:MYMAC_001019"/>
<name>A0A250JNH8_9BACT</name>
<protein>
    <submittedName>
        <fullName evidence="2">Heme oxygenase</fullName>
    </submittedName>
</protein>
<dbReference type="InterPro" id="IPR016084">
    <property type="entry name" value="Haem_Oase-like_multi-hlx"/>
</dbReference>
<dbReference type="GO" id="GO:0006788">
    <property type="term" value="P:heme oxidation"/>
    <property type="evidence" value="ECO:0007669"/>
    <property type="project" value="InterPro"/>
</dbReference>
<dbReference type="Proteomes" id="UP000217343">
    <property type="component" value="Chromosome"/>
</dbReference>
<gene>
    <name evidence="2" type="ORF">MYMAC_001019</name>
</gene>
<feature type="compositionally biased region" description="Basic and acidic residues" evidence="1">
    <location>
        <begin position="1"/>
        <end position="17"/>
    </location>
</feature>
<dbReference type="GO" id="GO:0004392">
    <property type="term" value="F:heme oxygenase (decyclizing) activity"/>
    <property type="evidence" value="ECO:0007669"/>
    <property type="project" value="InterPro"/>
</dbReference>
<dbReference type="InterPro" id="IPR016053">
    <property type="entry name" value="Haem_Oase-like"/>
</dbReference>
<dbReference type="CDD" id="cd19166">
    <property type="entry name" value="HemeO-bac"/>
    <property type="match status" value="1"/>
</dbReference>
<sequence>MQRLKSETRPHHERTEAQVRLMDPDLTPTAYRRHLEALHGFYGPLETRLAGLGLDAVAGLSVHARWKVPLLVEDLRALGHDDASLAHLPRCGGLPSLAGVPEALGCLYVLEGSTLGGQLILRHLRRHFDGTPLGPFAFFRAYGDDVGPRWRAFGEAVNQASVVAADAAFDSRAVKGAQDTFDAFAAWLRREQAHASVSA</sequence>